<protein>
    <submittedName>
        <fullName evidence="5">4-coumarate--CoA ligase family protein</fullName>
    </submittedName>
</protein>
<dbReference type="OrthoDB" id="9803968at2"/>
<dbReference type="FunFam" id="3.30.300.30:FF:000007">
    <property type="entry name" value="4-coumarate--CoA ligase 2"/>
    <property type="match status" value="1"/>
</dbReference>
<feature type="domain" description="AMP-dependent synthetase/ligase" evidence="3">
    <location>
        <begin position="31"/>
        <end position="390"/>
    </location>
</feature>
<proteinExistence type="inferred from homology"/>
<dbReference type="EMBL" id="VCHX02000123">
    <property type="protein sequence ID" value="TPQ21220.1"/>
    <property type="molecule type" value="Genomic_DNA"/>
</dbReference>
<dbReference type="AlphaFoldDB" id="A0A505DET4"/>
<gene>
    <name evidence="5" type="ORF">FGD71_016345</name>
</gene>
<sequence>MSFASPHADVELPDPGLHAYLFAGLGPAELDRVALVSAESGEMLTYGSLRAGVDGFAAELAARGVGPGDTVALLCPNVPAFAVAFHGILPAGATVTTVNVLSTAAETAKQLTDSGARTLVTVTALASTAGEALGTVGLDAAATLLLDAERPPASAPAPALGRFDPAERVAVLPYSSGTTGVPKGVMLTHRNLVANIAQLAPVLDLRSDDVVLAVLPFFHIYGMTALMNSTLAARGRIVTMARFDLPTFLEAVQRHRVTYLFIAPPIAVALAKHPLVDSYDLTSLRAIVSGAAPLDEDLGAAVAQRLSVPVVQGYGMTELSPVSHLVPVADGGAGIAGRRAPIAASGWPLPNTVNKLVDPATGAEIGLPVDGLSEPGELWVRGPNVMAGYLGNPETTAETLDADGFLHTGDLARVDSTGCVHIVDRIKELIKYKGYQVAPAELEALLLTHPDITDAAVIGVADAEGEEIPKAFVVTGDPALSAERVMEFVAAQVAPYKKVRAVEFVAAIPKSSAGKILRKELRSNQPV</sequence>
<evidence type="ECO:0000259" key="4">
    <source>
        <dbReference type="Pfam" id="PF13193"/>
    </source>
</evidence>
<name>A0A505DET4_9ACTN</name>
<dbReference type="Gene3D" id="3.40.50.12780">
    <property type="entry name" value="N-terminal domain of ligase-like"/>
    <property type="match status" value="1"/>
</dbReference>
<reference evidence="5 6" key="1">
    <citation type="submission" date="2019-06" db="EMBL/GenBank/DDBJ databases">
        <title>Streptomyces sporangiiformans sp. nov., a novel actinomycete isolated from soil in Mount Song.</title>
        <authorList>
            <person name="Han L."/>
        </authorList>
    </citation>
    <scope>NUCLEOTIDE SEQUENCE [LARGE SCALE GENOMIC DNA]</scope>
    <source>
        <strain evidence="5 6">NEAU-SSA 1</strain>
    </source>
</reference>
<evidence type="ECO:0000313" key="6">
    <source>
        <dbReference type="Proteomes" id="UP000317378"/>
    </source>
</evidence>
<dbReference type="InterPro" id="IPR042099">
    <property type="entry name" value="ANL_N_sf"/>
</dbReference>
<dbReference type="InterPro" id="IPR000873">
    <property type="entry name" value="AMP-dep_synth/lig_dom"/>
</dbReference>
<dbReference type="InterPro" id="IPR020845">
    <property type="entry name" value="AMP-binding_CS"/>
</dbReference>
<dbReference type="Proteomes" id="UP000317378">
    <property type="component" value="Unassembled WGS sequence"/>
</dbReference>
<dbReference type="PANTHER" id="PTHR24096">
    <property type="entry name" value="LONG-CHAIN-FATTY-ACID--COA LIGASE"/>
    <property type="match status" value="1"/>
</dbReference>
<evidence type="ECO:0000313" key="5">
    <source>
        <dbReference type="EMBL" id="TPQ21220.1"/>
    </source>
</evidence>
<evidence type="ECO:0000256" key="1">
    <source>
        <dbReference type="ARBA" id="ARBA00006432"/>
    </source>
</evidence>
<evidence type="ECO:0000259" key="3">
    <source>
        <dbReference type="Pfam" id="PF00501"/>
    </source>
</evidence>
<dbReference type="PANTHER" id="PTHR24096:SF149">
    <property type="entry name" value="AMP-BINDING DOMAIN-CONTAINING PROTEIN-RELATED"/>
    <property type="match status" value="1"/>
</dbReference>
<organism evidence="5 6">
    <name type="scientific">Streptomyces sporangiiformans</name>
    <dbReference type="NCBI Taxonomy" id="2315329"/>
    <lineage>
        <taxon>Bacteria</taxon>
        <taxon>Bacillati</taxon>
        <taxon>Actinomycetota</taxon>
        <taxon>Actinomycetes</taxon>
        <taxon>Kitasatosporales</taxon>
        <taxon>Streptomycetaceae</taxon>
        <taxon>Streptomyces</taxon>
    </lineage>
</organism>
<dbReference type="InterPro" id="IPR045851">
    <property type="entry name" value="AMP-bd_C_sf"/>
</dbReference>
<accession>A0A505DET4</accession>
<dbReference type="SUPFAM" id="SSF56801">
    <property type="entry name" value="Acetyl-CoA synthetase-like"/>
    <property type="match status" value="1"/>
</dbReference>
<keyword evidence="2 5" id="KW-0436">Ligase</keyword>
<dbReference type="Pfam" id="PF00501">
    <property type="entry name" value="AMP-binding"/>
    <property type="match status" value="1"/>
</dbReference>
<dbReference type="PROSITE" id="PS00455">
    <property type="entry name" value="AMP_BINDING"/>
    <property type="match status" value="1"/>
</dbReference>
<evidence type="ECO:0000256" key="2">
    <source>
        <dbReference type="ARBA" id="ARBA00022598"/>
    </source>
</evidence>
<dbReference type="InterPro" id="IPR025110">
    <property type="entry name" value="AMP-bd_C"/>
</dbReference>
<feature type="domain" description="AMP-binding enzyme C-terminal" evidence="4">
    <location>
        <begin position="441"/>
        <end position="515"/>
    </location>
</feature>
<comment type="caution">
    <text evidence="5">The sequence shown here is derived from an EMBL/GenBank/DDBJ whole genome shotgun (WGS) entry which is preliminary data.</text>
</comment>
<dbReference type="RefSeq" id="WP_119101186.1">
    <property type="nucleotide sequence ID" value="NZ_QXMJ01000123.1"/>
</dbReference>
<dbReference type="Gene3D" id="3.30.300.30">
    <property type="match status" value="1"/>
</dbReference>
<dbReference type="GO" id="GO:0016405">
    <property type="term" value="F:CoA-ligase activity"/>
    <property type="evidence" value="ECO:0007669"/>
    <property type="project" value="TreeGrafter"/>
</dbReference>
<keyword evidence="6" id="KW-1185">Reference proteome</keyword>
<comment type="similarity">
    <text evidence="1">Belongs to the ATP-dependent AMP-binding enzyme family.</text>
</comment>
<dbReference type="Pfam" id="PF13193">
    <property type="entry name" value="AMP-binding_C"/>
    <property type="match status" value="1"/>
</dbReference>